<evidence type="ECO:0000313" key="2">
    <source>
        <dbReference type="Proteomes" id="UP001144978"/>
    </source>
</evidence>
<sequence>MPNKETKVIEATRWMARRCTRARDTCGCDFEEVESRRGVTSNCLTTTHDEISRLTSESRTVEQTVLAGLAPDGGLYIPEHIPSLPANWQSAWKDHSFVDLSAEILSLYISEEEISRAELRELVEKSYSTFRHPEVTPLKKLNDKTYVLELFHGPTFAFKDVALQLLGNLFEFFLKRRNARKAPGEKPEKLTVVGATSGDTGRYVFFSIGGCVRGALVLNFAVDCTLRCSAAIYGLRNKANISIFILHPKGRVSPIQEAQMTTVTDANVHNLAVQGTFDDCQVCDPYSRSRRAELTACRTSSKASSTTGSSMRRTDWVPSTRSTGRASSLRPSTTSSHTSI</sequence>
<comment type="caution">
    <text evidence="1">The sequence shown here is derived from an EMBL/GenBank/DDBJ whole genome shotgun (WGS) entry which is preliminary data.</text>
</comment>
<keyword evidence="2" id="KW-1185">Reference proteome</keyword>
<dbReference type="EMBL" id="JANSHE010000677">
    <property type="protein sequence ID" value="KAJ3008116.1"/>
    <property type="molecule type" value="Genomic_DNA"/>
</dbReference>
<organism evidence="1 2">
    <name type="scientific">Trametes sanguinea</name>
    <dbReference type="NCBI Taxonomy" id="158606"/>
    <lineage>
        <taxon>Eukaryota</taxon>
        <taxon>Fungi</taxon>
        <taxon>Dikarya</taxon>
        <taxon>Basidiomycota</taxon>
        <taxon>Agaricomycotina</taxon>
        <taxon>Agaricomycetes</taxon>
        <taxon>Polyporales</taxon>
        <taxon>Polyporaceae</taxon>
        <taxon>Trametes</taxon>
    </lineage>
</organism>
<name>A0ACC1Q402_9APHY</name>
<reference evidence="1" key="1">
    <citation type="submission" date="2022-08" db="EMBL/GenBank/DDBJ databases">
        <title>Genome Sequence of Pycnoporus sanguineus.</title>
        <authorList>
            <person name="Buettner E."/>
        </authorList>
    </citation>
    <scope>NUCLEOTIDE SEQUENCE</scope>
    <source>
        <strain evidence="1">CG-C14</strain>
    </source>
</reference>
<evidence type="ECO:0000313" key="1">
    <source>
        <dbReference type="EMBL" id="KAJ3008116.1"/>
    </source>
</evidence>
<dbReference type="Proteomes" id="UP001144978">
    <property type="component" value="Unassembled WGS sequence"/>
</dbReference>
<accession>A0ACC1Q402</accession>
<proteinExistence type="predicted"/>
<gene>
    <name evidence="1" type="ORF">NUW54_g3277</name>
</gene>
<protein>
    <submittedName>
        <fullName evidence="1">Uncharacterized protein</fullName>
    </submittedName>
</protein>